<dbReference type="GO" id="GO:0016491">
    <property type="term" value="F:oxidoreductase activity"/>
    <property type="evidence" value="ECO:0007669"/>
    <property type="project" value="InterPro"/>
</dbReference>
<evidence type="ECO:0000313" key="2">
    <source>
        <dbReference type="EMBL" id="HGY93452.1"/>
    </source>
</evidence>
<dbReference type="InterPro" id="IPR001433">
    <property type="entry name" value="OxRdtase_FAD/NAD-bd"/>
</dbReference>
<dbReference type="SUPFAM" id="SSF52343">
    <property type="entry name" value="Ferredoxin reductase-like, C-terminal NADP-linked domain"/>
    <property type="match status" value="1"/>
</dbReference>
<name>A0A7V5CSF1_9BACT</name>
<dbReference type="EMBL" id="DTKL01000015">
    <property type="protein sequence ID" value="HGY93452.1"/>
    <property type="molecule type" value="Genomic_DNA"/>
</dbReference>
<dbReference type="PRINTS" id="PR00371">
    <property type="entry name" value="FPNCR"/>
</dbReference>
<sequence length="252" mass="28784">MDRQYYRARLEKKIVLSKSAQCFHLEFSIPELERFDFQPGQFVSFVAADDRGKHQMRAYSLASAPRGACFDVCVNRVEGGFFSNLLCDLEPGQDVEFHGPHGMFVLRSPLTDSILIATGTGIAPLRGFVEWLFPEEGESRSEGREIWLVYGTRHASELYYSEYFEQVAARHANFHYVKTLSRAGEDWSGARGYVQDHVERIVRERGAGVVPEGAAFDLHAYICGLNEMVSANRERLKALGWERKQIVFERYD</sequence>
<dbReference type="InterPro" id="IPR017927">
    <property type="entry name" value="FAD-bd_FR_type"/>
</dbReference>
<accession>A0A7V5CSF1</accession>
<dbReference type="InterPro" id="IPR050415">
    <property type="entry name" value="MRET"/>
</dbReference>
<evidence type="ECO:0000259" key="1">
    <source>
        <dbReference type="PROSITE" id="PS51384"/>
    </source>
</evidence>
<feature type="domain" description="FAD-binding FR-type" evidence="1">
    <location>
        <begin position="3"/>
        <end position="107"/>
    </location>
</feature>
<dbReference type="Gene3D" id="2.40.30.10">
    <property type="entry name" value="Translation factors"/>
    <property type="match status" value="1"/>
</dbReference>
<protein>
    <submittedName>
        <fullName evidence="2">FAD-dependent oxidoreductase</fullName>
    </submittedName>
</protein>
<dbReference type="CDD" id="cd00322">
    <property type="entry name" value="FNR_like"/>
    <property type="match status" value="1"/>
</dbReference>
<dbReference type="InterPro" id="IPR008333">
    <property type="entry name" value="Cbr1-like_FAD-bd_dom"/>
</dbReference>
<dbReference type="InterPro" id="IPR001709">
    <property type="entry name" value="Flavoprot_Pyr_Nucl_cyt_Rdtase"/>
</dbReference>
<proteinExistence type="predicted"/>
<dbReference type="PROSITE" id="PS51384">
    <property type="entry name" value="FAD_FR"/>
    <property type="match status" value="1"/>
</dbReference>
<dbReference type="SUPFAM" id="SSF63380">
    <property type="entry name" value="Riboflavin synthase domain-like"/>
    <property type="match status" value="1"/>
</dbReference>
<dbReference type="Pfam" id="PF00970">
    <property type="entry name" value="FAD_binding_6"/>
    <property type="match status" value="1"/>
</dbReference>
<dbReference type="PANTHER" id="PTHR47354">
    <property type="entry name" value="NADH OXIDOREDUCTASE HCR"/>
    <property type="match status" value="1"/>
</dbReference>
<gene>
    <name evidence="2" type="ORF">ENW50_02005</name>
</gene>
<comment type="caution">
    <text evidence="2">The sequence shown here is derived from an EMBL/GenBank/DDBJ whole genome shotgun (WGS) entry which is preliminary data.</text>
</comment>
<organism evidence="2">
    <name type="scientific">Acidobacterium capsulatum</name>
    <dbReference type="NCBI Taxonomy" id="33075"/>
    <lineage>
        <taxon>Bacteria</taxon>
        <taxon>Pseudomonadati</taxon>
        <taxon>Acidobacteriota</taxon>
        <taxon>Terriglobia</taxon>
        <taxon>Terriglobales</taxon>
        <taxon>Acidobacteriaceae</taxon>
        <taxon>Acidobacterium</taxon>
    </lineage>
</organism>
<dbReference type="PRINTS" id="PR00410">
    <property type="entry name" value="PHEHYDRXLASE"/>
</dbReference>
<dbReference type="InterPro" id="IPR017938">
    <property type="entry name" value="Riboflavin_synthase-like_b-brl"/>
</dbReference>
<dbReference type="PANTHER" id="PTHR47354:SF5">
    <property type="entry name" value="PROTEIN RFBI"/>
    <property type="match status" value="1"/>
</dbReference>
<reference evidence="2" key="1">
    <citation type="journal article" date="2020" name="mSystems">
        <title>Genome- and Community-Level Interaction Insights into Carbon Utilization and Element Cycling Functions of Hydrothermarchaeota in Hydrothermal Sediment.</title>
        <authorList>
            <person name="Zhou Z."/>
            <person name="Liu Y."/>
            <person name="Xu W."/>
            <person name="Pan J."/>
            <person name="Luo Z.H."/>
            <person name="Li M."/>
        </authorList>
    </citation>
    <scope>NUCLEOTIDE SEQUENCE [LARGE SCALE GENOMIC DNA]</scope>
    <source>
        <strain evidence="2">SpSt-855</strain>
    </source>
</reference>
<dbReference type="Gene3D" id="3.40.50.80">
    <property type="entry name" value="Nucleotide-binding domain of ferredoxin-NADP reductase (FNR) module"/>
    <property type="match status" value="1"/>
</dbReference>
<dbReference type="InterPro" id="IPR039261">
    <property type="entry name" value="FNR_nucleotide-bd"/>
</dbReference>
<dbReference type="Pfam" id="PF00175">
    <property type="entry name" value="NAD_binding_1"/>
    <property type="match status" value="1"/>
</dbReference>
<dbReference type="AlphaFoldDB" id="A0A7V5CSF1"/>